<evidence type="ECO:0000256" key="2">
    <source>
        <dbReference type="ARBA" id="ARBA00022448"/>
    </source>
</evidence>
<evidence type="ECO:0000256" key="6">
    <source>
        <dbReference type="ARBA" id="ARBA00022927"/>
    </source>
</evidence>
<proteinExistence type="inferred from homology"/>
<feature type="transmembrane region" description="Helical" evidence="10">
    <location>
        <begin position="186"/>
        <end position="207"/>
    </location>
</feature>
<keyword evidence="8 10" id="KW-0811">Translocation</keyword>
<comment type="subunit">
    <text evidence="10">Forms a complex with SecD. Part of the essential Sec protein translocation apparatus which comprises SecA, SecYEG and auxiliary proteins SecDF. Other proteins may also be involved.</text>
</comment>
<dbReference type="GO" id="GO:0065002">
    <property type="term" value="P:intracellular protein transmembrane transport"/>
    <property type="evidence" value="ECO:0007669"/>
    <property type="project" value="UniProtKB-UniRule"/>
</dbReference>
<protein>
    <recommendedName>
        <fullName evidence="10">Protein-export membrane protein SecF</fullName>
    </recommendedName>
</protein>
<dbReference type="Proteomes" id="UP000178392">
    <property type="component" value="Unassembled WGS sequence"/>
</dbReference>
<dbReference type="InterPro" id="IPR022646">
    <property type="entry name" value="SecD/SecF_CS"/>
</dbReference>
<keyword evidence="3 10" id="KW-1003">Cell membrane</keyword>
<dbReference type="GO" id="GO:0043952">
    <property type="term" value="P:protein transport by the Sec complex"/>
    <property type="evidence" value="ECO:0007669"/>
    <property type="project" value="UniProtKB-UniRule"/>
</dbReference>
<organism evidence="12 13">
    <name type="scientific">Candidatus Kaiserbacteria bacterium RIFCSPHIGHO2_12_FULL_56_13</name>
    <dbReference type="NCBI Taxonomy" id="1798505"/>
    <lineage>
        <taxon>Bacteria</taxon>
        <taxon>Candidatus Kaiseribacteriota</taxon>
    </lineage>
</organism>
<evidence type="ECO:0000256" key="5">
    <source>
        <dbReference type="ARBA" id="ARBA00022692"/>
    </source>
</evidence>
<dbReference type="Gene3D" id="1.20.1640.10">
    <property type="entry name" value="Multidrug efflux transporter AcrB transmembrane domain"/>
    <property type="match status" value="1"/>
</dbReference>
<dbReference type="GO" id="GO:0005886">
    <property type="term" value="C:plasma membrane"/>
    <property type="evidence" value="ECO:0007669"/>
    <property type="project" value="UniProtKB-SubCell"/>
</dbReference>
<feature type="transmembrane region" description="Helical" evidence="10">
    <location>
        <begin position="242"/>
        <end position="260"/>
    </location>
</feature>
<gene>
    <name evidence="10" type="primary">secF</name>
    <name evidence="12" type="ORF">A3E65_02040</name>
</gene>
<keyword evidence="2 10" id="KW-0813">Transport</keyword>
<dbReference type="SUPFAM" id="SSF82866">
    <property type="entry name" value="Multidrug efflux transporter AcrB transmembrane domain"/>
    <property type="match status" value="1"/>
</dbReference>
<dbReference type="EMBL" id="MFLS01000009">
    <property type="protein sequence ID" value="OGG72272.1"/>
    <property type="molecule type" value="Genomic_DNA"/>
</dbReference>
<evidence type="ECO:0000256" key="3">
    <source>
        <dbReference type="ARBA" id="ARBA00022475"/>
    </source>
</evidence>
<evidence type="ECO:0000256" key="9">
    <source>
        <dbReference type="ARBA" id="ARBA00023136"/>
    </source>
</evidence>
<dbReference type="Pfam" id="PF07549">
    <property type="entry name" value="Sec_GG"/>
    <property type="match status" value="1"/>
</dbReference>
<dbReference type="PANTHER" id="PTHR30081:SF8">
    <property type="entry name" value="PROTEIN TRANSLOCASE SUBUNIT SECF"/>
    <property type="match status" value="1"/>
</dbReference>
<evidence type="ECO:0000256" key="7">
    <source>
        <dbReference type="ARBA" id="ARBA00022989"/>
    </source>
</evidence>
<comment type="subcellular location">
    <subcellularLocation>
        <location evidence="1 10">Cell membrane</location>
        <topology evidence="1 10">Multi-pass membrane protein</topology>
    </subcellularLocation>
</comment>
<sequence>MYIVRHRTLFFILTGLVLVAALGSIIAFGLPLGLDFKGGSLMQVAYFDGRPDLETIKAQVATVPVGEISVRALGENAVNIRTSVLTPEAHTAVLAALSGSGTTTELAFTSVGPSLGSQFANKALWALLAVVLAIVLYIAFAFRKVSRPVPSWCYGLTAVVILLHDLAIPAGFYTILGYFTGAEVDALFVTALLALLGYSVNDTIVIFDRVREHLRTNEKTGVREEFADTVGKSISETITRSINTSFTVALALIALVFVGAASTQNFALVLLVGVIAGTYSSILLAAPLLVPLSRFFTK</sequence>
<feature type="transmembrane region" description="Helical" evidence="10">
    <location>
        <begin position="9"/>
        <end position="32"/>
    </location>
</feature>
<feature type="transmembrane region" description="Helical" evidence="10">
    <location>
        <begin position="266"/>
        <end position="290"/>
    </location>
</feature>
<evidence type="ECO:0000259" key="11">
    <source>
        <dbReference type="PROSITE" id="PS50156"/>
    </source>
</evidence>
<feature type="transmembrane region" description="Helical" evidence="10">
    <location>
        <begin position="154"/>
        <end position="180"/>
    </location>
</feature>
<reference evidence="12 13" key="1">
    <citation type="journal article" date="2016" name="Nat. Commun.">
        <title>Thousands of microbial genomes shed light on interconnected biogeochemical processes in an aquifer system.</title>
        <authorList>
            <person name="Anantharaman K."/>
            <person name="Brown C.T."/>
            <person name="Hug L.A."/>
            <person name="Sharon I."/>
            <person name="Castelle C.J."/>
            <person name="Probst A.J."/>
            <person name="Thomas B.C."/>
            <person name="Singh A."/>
            <person name="Wilkins M.J."/>
            <person name="Karaoz U."/>
            <person name="Brodie E.L."/>
            <person name="Williams K.H."/>
            <person name="Hubbard S.S."/>
            <person name="Banfield J.F."/>
        </authorList>
    </citation>
    <scope>NUCLEOTIDE SEQUENCE [LARGE SCALE GENOMIC DNA]</scope>
</reference>
<keyword evidence="5 10" id="KW-0812">Transmembrane</keyword>
<dbReference type="Pfam" id="PF02355">
    <property type="entry name" value="SecD_SecF_C"/>
    <property type="match status" value="1"/>
</dbReference>
<dbReference type="PANTHER" id="PTHR30081">
    <property type="entry name" value="PROTEIN-EXPORT MEMBRANE PROTEIN SEC"/>
    <property type="match status" value="1"/>
</dbReference>
<evidence type="ECO:0000313" key="13">
    <source>
        <dbReference type="Proteomes" id="UP000178392"/>
    </source>
</evidence>
<dbReference type="GO" id="GO:0015450">
    <property type="term" value="F:protein-transporting ATPase activity"/>
    <property type="evidence" value="ECO:0007669"/>
    <property type="project" value="InterPro"/>
</dbReference>
<keyword evidence="7 10" id="KW-1133">Transmembrane helix</keyword>
<name>A0A1F6EG72_9BACT</name>
<evidence type="ECO:0000256" key="4">
    <source>
        <dbReference type="ARBA" id="ARBA00022519"/>
    </source>
</evidence>
<dbReference type="NCBIfam" id="TIGR00966">
    <property type="entry name" value="transloc_SecF"/>
    <property type="match status" value="1"/>
</dbReference>
<evidence type="ECO:0000256" key="10">
    <source>
        <dbReference type="HAMAP-Rule" id="MF_01464"/>
    </source>
</evidence>
<dbReference type="InterPro" id="IPR022813">
    <property type="entry name" value="SecD/SecF_arch_bac"/>
</dbReference>
<evidence type="ECO:0000256" key="1">
    <source>
        <dbReference type="ARBA" id="ARBA00004651"/>
    </source>
</evidence>
<dbReference type="HAMAP" id="MF_01464_B">
    <property type="entry name" value="SecF_B"/>
    <property type="match status" value="1"/>
</dbReference>
<feature type="domain" description="SSD" evidence="11">
    <location>
        <begin position="123"/>
        <end position="291"/>
    </location>
</feature>
<keyword evidence="9 10" id="KW-0472">Membrane</keyword>
<evidence type="ECO:0000313" key="12">
    <source>
        <dbReference type="EMBL" id="OGG72272.1"/>
    </source>
</evidence>
<feature type="transmembrane region" description="Helical" evidence="10">
    <location>
        <begin position="123"/>
        <end position="142"/>
    </location>
</feature>
<dbReference type="InterPro" id="IPR022645">
    <property type="entry name" value="SecD/SecF_bac"/>
</dbReference>
<comment type="caution">
    <text evidence="12">The sequence shown here is derived from an EMBL/GenBank/DDBJ whole genome shotgun (WGS) entry which is preliminary data.</text>
</comment>
<dbReference type="InterPro" id="IPR005665">
    <property type="entry name" value="SecF_bac"/>
</dbReference>
<comment type="similarity">
    <text evidence="10">Belongs to the SecD/SecF family. SecF subfamily.</text>
</comment>
<dbReference type="InterPro" id="IPR000731">
    <property type="entry name" value="SSD"/>
</dbReference>
<comment type="function">
    <text evidence="10">Part of the Sec protein translocase complex. Interacts with the SecYEG preprotein conducting channel. SecDF uses the proton motive force (PMF) to complete protein translocation after the ATP-dependent function of SecA.</text>
</comment>
<dbReference type="GO" id="GO:0006605">
    <property type="term" value="P:protein targeting"/>
    <property type="evidence" value="ECO:0007669"/>
    <property type="project" value="UniProtKB-UniRule"/>
</dbReference>
<dbReference type="PROSITE" id="PS50156">
    <property type="entry name" value="SSD"/>
    <property type="match status" value="1"/>
</dbReference>
<keyword evidence="6 10" id="KW-0653">Protein transport</keyword>
<accession>A0A1F6EG72</accession>
<dbReference type="PRINTS" id="PR01755">
    <property type="entry name" value="SECFTRNLCASE"/>
</dbReference>
<dbReference type="InterPro" id="IPR048634">
    <property type="entry name" value="SecD_SecF_C"/>
</dbReference>
<keyword evidence="4" id="KW-0997">Cell inner membrane</keyword>
<dbReference type="AlphaFoldDB" id="A0A1F6EG72"/>
<evidence type="ECO:0000256" key="8">
    <source>
        <dbReference type="ARBA" id="ARBA00023010"/>
    </source>
</evidence>